<dbReference type="EMBL" id="CAJMXA010003604">
    <property type="protein sequence ID" value="CAE6506536.1"/>
    <property type="molecule type" value="Genomic_DNA"/>
</dbReference>
<dbReference type="Proteomes" id="UP000663853">
    <property type="component" value="Unassembled WGS sequence"/>
</dbReference>
<comment type="caution">
    <text evidence="2">The sequence shown here is derived from an EMBL/GenBank/DDBJ whole genome shotgun (WGS) entry which is preliminary data.</text>
</comment>
<dbReference type="Gene3D" id="3.40.50.1460">
    <property type="match status" value="1"/>
</dbReference>
<protein>
    <submittedName>
        <fullName evidence="2">Uncharacterized protein</fullName>
    </submittedName>
</protein>
<dbReference type="PANTHER" id="PTHR48104">
    <property type="entry name" value="METACASPASE-4"/>
    <property type="match status" value="1"/>
</dbReference>
<organism evidence="2 3">
    <name type="scientific">Rhizoctonia solani</name>
    <dbReference type="NCBI Taxonomy" id="456999"/>
    <lineage>
        <taxon>Eukaryota</taxon>
        <taxon>Fungi</taxon>
        <taxon>Dikarya</taxon>
        <taxon>Basidiomycota</taxon>
        <taxon>Agaricomycotina</taxon>
        <taxon>Agaricomycetes</taxon>
        <taxon>Cantharellales</taxon>
        <taxon>Ceratobasidiaceae</taxon>
        <taxon>Rhizoctonia</taxon>
    </lineage>
</organism>
<evidence type="ECO:0000313" key="2">
    <source>
        <dbReference type="EMBL" id="CAE6506536.1"/>
    </source>
</evidence>
<gene>
    <name evidence="2" type="ORF">RDB_LOCUS120610</name>
</gene>
<proteinExistence type="inferred from homology"/>
<name>A0A8H3D6V8_9AGAM</name>
<comment type="similarity">
    <text evidence="1">Belongs to the peptidase C14B family.</text>
</comment>
<dbReference type="PANTHER" id="PTHR48104:SF30">
    <property type="entry name" value="METACASPASE-1"/>
    <property type="match status" value="1"/>
</dbReference>
<evidence type="ECO:0000313" key="3">
    <source>
        <dbReference type="Proteomes" id="UP000663853"/>
    </source>
</evidence>
<dbReference type="GO" id="GO:0004197">
    <property type="term" value="F:cysteine-type endopeptidase activity"/>
    <property type="evidence" value="ECO:0007669"/>
    <property type="project" value="TreeGrafter"/>
</dbReference>
<dbReference type="InterPro" id="IPR050452">
    <property type="entry name" value="Metacaspase"/>
</dbReference>
<dbReference type="GO" id="GO:0005737">
    <property type="term" value="C:cytoplasm"/>
    <property type="evidence" value="ECO:0007669"/>
    <property type="project" value="TreeGrafter"/>
</dbReference>
<accession>A0A8H3D6V8</accession>
<sequence>MCTSSENCRTMTLEVAPSSSRGHGDSLVAESPLPSDRRELVAFIKRAVQDGDILPNAPNLAPARRRALIIAPQYREPGQTLFKPLPSTAVDFGLATIAEIFAFSATFVVLMVELTQPGRILLEWLVTGVTEGDYRFLHFSGHGDRVETDSSKGKEGRIVQSGGWLSIPGAWDSELSPDATKAGRVIEQTIARSELVYYNEAIITRISEESDLELGNEEEPGSVGKVWDRELNAYLSKLPKGCTITCIMDCCASGRILNLSKKLQGSGFRGKQNQATTSNPPPLLIPSVSNQDDAFTPTSPGILPPTISSISIIASTMVKYAPRMVRYARIVMQEGIPERERNMDKIQARVYAWSGCHQRQSAWDSNDCSSGIFTQAFTETCTRLGGTVDLPTRYTYNTRFEEVSKLVTERRTASKEPEAQFVQVGNLFRYKNVPFQIPGAGQLWTSSRDENRIIETQTSLLDTCVEF</sequence>
<dbReference type="AlphaFoldDB" id="A0A8H3D6V8"/>
<dbReference type="GO" id="GO:0006508">
    <property type="term" value="P:proteolysis"/>
    <property type="evidence" value="ECO:0007669"/>
    <property type="project" value="TreeGrafter"/>
</dbReference>
<reference evidence="2" key="1">
    <citation type="submission" date="2021-01" db="EMBL/GenBank/DDBJ databases">
        <authorList>
            <person name="Kaushik A."/>
        </authorList>
    </citation>
    <scope>NUCLEOTIDE SEQUENCE</scope>
    <source>
        <strain evidence="2">AG6-10EEA</strain>
    </source>
</reference>
<evidence type="ECO:0000256" key="1">
    <source>
        <dbReference type="ARBA" id="ARBA00009005"/>
    </source>
</evidence>